<accession>A0A179FLC5</accession>
<reference evidence="6 7" key="1">
    <citation type="journal article" date="2016" name="PLoS Pathog.">
        <title>Biosynthesis of antibiotic leucinostatins in bio-control fungus Purpureocillium lilacinum and their inhibition on phytophthora revealed by genome mining.</title>
        <authorList>
            <person name="Wang G."/>
            <person name="Liu Z."/>
            <person name="Lin R."/>
            <person name="Li E."/>
            <person name="Mao Z."/>
            <person name="Ling J."/>
            <person name="Yang Y."/>
            <person name="Yin W.B."/>
            <person name="Xie B."/>
        </authorList>
    </citation>
    <scope>NUCLEOTIDE SEQUENCE [LARGE SCALE GENOMIC DNA]</scope>
    <source>
        <strain evidence="6">170</strain>
    </source>
</reference>
<feature type="domain" description="Clr5" evidence="5">
    <location>
        <begin position="8"/>
        <end position="62"/>
    </location>
</feature>
<evidence type="ECO:0000256" key="2">
    <source>
        <dbReference type="ARBA" id="ARBA00023043"/>
    </source>
</evidence>
<dbReference type="InterPro" id="IPR025676">
    <property type="entry name" value="Clr5_dom"/>
</dbReference>
<name>A0A179FLC5_METCM</name>
<protein>
    <submittedName>
        <fullName evidence="6">Ankyrin repeat-containing protein</fullName>
    </submittedName>
</protein>
<evidence type="ECO:0000256" key="3">
    <source>
        <dbReference type="PROSITE-ProRule" id="PRU00023"/>
    </source>
</evidence>
<feature type="repeat" description="ANK" evidence="3">
    <location>
        <begin position="1037"/>
        <end position="1069"/>
    </location>
</feature>
<evidence type="ECO:0000313" key="7">
    <source>
        <dbReference type="Proteomes" id="UP000078397"/>
    </source>
</evidence>
<feature type="compositionally biased region" description="Low complexity" evidence="4">
    <location>
        <begin position="371"/>
        <end position="382"/>
    </location>
</feature>
<dbReference type="InterPro" id="IPR036770">
    <property type="entry name" value="Ankyrin_rpt-contain_sf"/>
</dbReference>
<dbReference type="Pfam" id="PF14420">
    <property type="entry name" value="Clr5"/>
    <property type="match status" value="1"/>
</dbReference>
<proteinExistence type="predicted"/>
<dbReference type="RefSeq" id="XP_018143107.1">
    <property type="nucleotide sequence ID" value="XM_018286461.1"/>
</dbReference>
<dbReference type="Pfam" id="PF13637">
    <property type="entry name" value="Ank_4"/>
    <property type="match status" value="1"/>
</dbReference>
<evidence type="ECO:0000256" key="1">
    <source>
        <dbReference type="ARBA" id="ARBA00022737"/>
    </source>
</evidence>
<comment type="caution">
    <text evidence="6">The sequence shown here is derived from an EMBL/GenBank/DDBJ whole genome shotgun (WGS) entry which is preliminary data.</text>
</comment>
<dbReference type="PANTHER" id="PTHR24198">
    <property type="entry name" value="ANKYRIN REPEAT AND PROTEIN KINASE DOMAIN-CONTAINING PROTEIN"/>
    <property type="match status" value="1"/>
</dbReference>
<dbReference type="AlphaFoldDB" id="A0A179FLC5"/>
<dbReference type="PROSITE" id="PS50297">
    <property type="entry name" value="ANK_REP_REGION"/>
    <property type="match status" value="3"/>
</dbReference>
<keyword evidence="1" id="KW-0677">Repeat</keyword>
<dbReference type="KEGG" id="pchm:VFPPC_07638"/>
<feature type="repeat" description="ANK" evidence="3">
    <location>
        <begin position="1120"/>
        <end position="1152"/>
    </location>
</feature>
<dbReference type="Pfam" id="PF12796">
    <property type="entry name" value="Ank_2"/>
    <property type="match status" value="2"/>
</dbReference>
<feature type="region of interest" description="Disordered" evidence="4">
    <location>
        <begin position="366"/>
        <end position="402"/>
    </location>
</feature>
<sequence length="1249" mass="138149">MAISITIEEWERWRNAIHTFYILDNLPLLGPSGVIETMKLRYNFHASKRQYEYRLQQWGFEKNMPGWYYPIVATKLGKRKLAGEESNVYWRDELVPAAKIRKESSRHGYMTTLERVYKAQENANAGQSPKTPPGVQICTAPPYFSYRKVLQDLPILQLLRSMNFNFNSPLPFESSVSTLSPILCGRIINAASALIPISAFNQELPGSSITVDNIQQNTSIQILKAVAYATSNNFPTNCNRTEIYKLFKGLGTISPKVFQLLQASSNQALLQGLFRLSIEEEDVFLASTLLNAGADPNENVCMHEECPIPLRPLQYSCLVGNFELVKELLRVTALIDRSECGWSCSPVLFAINGCFKGLWESPLTEEAAGQSVGTSTTDSTDSGNDDNDDNDDVVTASTPNDGGGETQVRALIMLIRELLNAGADINAIAADLDDAEYSLKEWRDEAELDWSMHPLIYEKHSALTLGSSFRCPELVDFLISNGADVGFHIKGNRSALRECLCNLSEYHLIWENISLLLEDRLEDPDHPGDLPGVVETAKSLIMAQVDVNDHEPCDLGAECDEHDYLECYSAFDLGMLTQDEDLIDALWTAGAKPTSHSLDIAIKAGDFDLFRQLLDSEALFPEWAITSKEWEDTEFRRTESRNATEVQKRRAMILVAIRLGECGSLERLIQSHDCSNIVKDCTALQEAIGVCCQRGYHDTLVCLLQSNILPRVSAGTIFGSSIALALSRGDLGMVDVLLAAGADVNKPIQDEDDRRTALEIGIKNKTTKYVQKLLDHGANIESPTEGNLLVKAIDCGDHDMTQLLMAYATPDGVGTCRYWFAHAESCGWYCPLAAAICNKQWPLVDQLLQYGPSLNPKCRSSRVRKPCMTPLWASVYRKNMAITQLLLQRGAEVNDELALIAASEDKDSMFLRLLVEKLSADKNSEKSNTLHVALHMAMSHGHLNNFHLILHSGMVDVHALSNGKTLLHFAIHFATVHGHQFLRRLLEAGVSPDSITHDDQLGPLTALLVAIDKGDSQCVRIILETQARTNREWPPEMACSPLQLASFKGDLEKVRILLCHGQDPDIVSSCTWPYKWYSNSLKTHHRIGTCVQNATMEKDCEILKLLLRHGANPNLTTTHCPHTALQIACRDGSLELVELLLEYGAKVNLAPAKEFGATALQFAAIGGFLGIAHLLLEKGAEVNAAPAEVKGRTALEGAAEHGRIDMVQLLVNAGADISELGQGQYERALHRASMNGHTATGRLLRSFLS</sequence>
<evidence type="ECO:0000259" key="5">
    <source>
        <dbReference type="Pfam" id="PF14420"/>
    </source>
</evidence>
<evidence type="ECO:0000256" key="4">
    <source>
        <dbReference type="SAM" id="MobiDB-lite"/>
    </source>
</evidence>
<keyword evidence="2 3" id="KW-0040">ANK repeat</keyword>
<dbReference type="STRING" id="1380566.A0A179FLC5"/>
<dbReference type="Proteomes" id="UP000078397">
    <property type="component" value="Unassembled WGS sequence"/>
</dbReference>
<dbReference type="GO" id="GO:0005737">
    <property type="term" value="C:cytoplasm"/>
    <property type="evidence" value="ECO:0007669"/>
    <property type="project" value="TreeGrafter"/>
</dbReference>
<feature type="repeat" description="ANK" evidence="3">
    <location>
        <begin position="1190"/>
        <end position="1222"/>
    </location>
</feature>
<feature type="compositionally biased region" description="Acidic residues" evidence="4">
    <location>
        <begin position="383"/>
        <end position="392"/>
    </location>
</feature>
<organism evidence="6 7">
    <name type="scientific">Pochonia chlamydosporia 170</name>
    <dbReference type="NCBI Taxonomy" id="1380566"/>
    <lineage>
        <taxon>Eukaryota</taxon>
        <taxon>Fungi</taxon>
        <taxon>Dikarya</taxon>
        <taxon>Ascomycota</taxon>
        <taxon>Pezizomycotina</taxon>
        <taxon>Sordariomycetes</taxon>
        <taxon>Hypocreomycetidae</taxon>
        <taxon>Hypocreales</taxon>
        <taxon>Clavicipitaceae</taxon>
        <taxon>Pochonia</taxon>
    </lineage>
</organism>
<dbReference type="OrthoDB" id="539213at2759"/>
<feature type="repeat" description="ANK" evidence="3">
    <location>
        <begin position="962"/>
        <end position="997"/>
    </location>
</feature>
<feature type="repeat" description="ANK" evidence="3">
    <location>
        <begin position="1155"/>
        <end position="1187"/>
    </location>
</feature>
<dbReference type="SMART" id="SM00248">
    <property type="entry name" value="ANK"/>
    <property type="match status" value="16"/>
</dbReference>
<dbReference type="Gene3D" id="1.25.40.20">
    <property type="entry name" value="Ankyrin repeat-containing domain"/>
    <property type="match status" value="4"/>
</dbReference>
<evidence type="ECO:0000313" key="6">
    <source>
        <dbReference type="EMBL" id="OAQ66020.1"/>
    </source>
</evidence>
<keyword evidence="7" id="KW-1185">Reference proteome</keyword>
<gene>
    <name evidence="6" type="ORF">VFPPC_07638</name>
</gene>
<dbReference type="InterPro" id="IPR002110">
    <property type="entry name" value="Ankyrin_rpt"/>
</dbReference>
<dbReference type="EMBL" id="LSBJ02000004">
    <property type="protein sequence ID" value="OAQ66020.1"/>
    <property type="molecule type" value="Genomic_DNA"/>
</dbReference>
<dbReference type="SUPFAM" id="SSF48403">
    <property type="entry name" value="Ankyrin repeat"/>
    <property type="match status" value="3"/>
</dbReference>
<dbReference type="PROSITE" id="PS50088">
    <property type="entry name" value="ANK_REPEAT"/>
    <property type="match status" value="5"/>
</dbReference>
<dbReference type="GeneID" id="28850455"/>
<dbReference type="PANTHER" id="PTHR24198:SF165">
    <property type="entry name" value="ANKYRIN REPEAT-CONTAINING PROTEIN-RELATED"/>
    <property type="match status" value="1"/>
</dbReference>